<dbReference type="Proteomes" id="UP000193920">
    <property type="component" value="Unassembled WGS sequence"/>
</dbReference>
<evidence type="ECO:0000313" key="1">
    <source>
        <dbReference type="EMBL" id="ORY86563.1"/>
    </source>
</evidence>
<name>A0A1Y2FRF0_9FUNG</name>
<gene>
    <name evidence="1" type="ORF">LY90DRAFT_696851</name>
</gene>
<keyword evidence="2" id="KW-1185">Reference proteome</keyword>
<reference evidence="1 2" key="1">
    <citation type="submission" date="2016-08" db="EMBL/GenBank/DDBJ databases">
        <title>A Parts List for Fungal Cellulosomes Revealed by Comparative Genomics.</title>
        <authorList>
            <consortium name="DOE Joint Genome Institute"/>
            <person name="Haitjema C.H."/>
            <person name="Gilmore S.P."/>
            <person name="Henske J.K."/>
            <person name="Solomon K.V."/>
            <person name="De Groot R."/>
            <person name="Kuo A."/>
            <person name="Mondo S.J."/>
            <person name="Salamov A.A."/>
            <person name="Labutti K."/>
            <person name="Zhao Z."/>
            <person name="Chiniquy J."/>
            <person name="Barry K."/>
            <person name="Brewer H.M."/>
            <person name="Purvine S.O."/>
            <person name="Wright A.T."/>
            <person name="Boxma B."/>
            <person name="Van Alen T."/>
            <person name="Hackstein J.H."/>
            <person name="Baker S.E."/>
            <person name="Grigoriev I.V."/>
            <person name="O'Malley M.A."/>
        </authorList>
    </citation>
    <scope>NUCLEOTIDE SEQUENCE [LARGE SCALE GENOMIC DNA]</scope>
    <source>
        <strain evidence="1 2">G1</strain>
    </source>
</reference>
<protein>
    <submittedName>
        <fullName evidence="1">Uncharacterized protein</fullName>
    </submittedName>
</protein>
<feature type="non-terminal residue" evidence="1">
    <location>
        <position position="68"/>
    </location>
</feature>
<dbReference type="EMBL" id="MCOG01000002">
    <property type="protein sequence ID" value="ORY86563.1"/>
    <property type="molecule type" value="Genomic_DNA"/>
</dbReference>
<organism evidence="1 2">
    <name type="scientific">Neocallimastix californiae</name>
    <dbReference type="NCBI Taxonomy" id="1754190"/>
    <lineage>
        <taxon>Eukaryota</taxon>
        <taxon>Fungi</taxon>
        <taxon>Fungi incertae sedis</taxon>
        <taxon>Chytridiomycota</taxon>
        <taxon>Chytridiomycota incertae sedis</taxon>
        <taxon>Neocallimastigomycetes</taxon>
        <taxon>Neocallimastigales</taxon>
        <taxon>Neocallimastigaceae</taxon>
        <taxon>Neocallimastix</taxon>
    </lineage>
</organism>
<dbReference type="AlphaFoldDB" id="A0A1Y2FRF0"/>
<comment type="caution">
    <text evidence="1">The sequence shown here is derived from an EMBL/GenBank/DDBJ whole genome shotgun (WGS) entry which is preliminary data.</text>
</comment>
<sequence>MPVNPTIIKRILPENSVLNNKKNLNNNENVDKKLDNLKSNTTPSNTKANSPINKKTIHFVEAKKINVN</sequence>
<evidence type="ECO:0000313" key="2">
    <source>
        <dbReference type="Proteomes" id="UP000193920"/>
    </source>
</evidence>
<proteinExistence type="predicted"/>
<accession>A0A1Y2FRF0</accession>